<dbReference type="CDD" id="cd02440">
    <property type="entry name" value="AdoMet_MTases"/>
    <property type="match status" value="1"/>
</dbReference>
<evidence type="ECO:0008006" key="3">
    <source>
        <dbReference type="Google" id="ProtNLM"/>
    </source>
</evidence>
<accession>A0A172TSZ2</accession>
<gene>
    <name evidence="1" type="ORF">SY85_06425</name>
</gene>
<organism evidence="1 2">
    <name type="scientific">Flavisolibacter tropicus</name>
    <dbReference type="NCBI Taxonomy" id="1492898"/>
    <lineage>
        <taxon>Bacteria</taxon>
        <taxon>Pseudomonadati</taxon>
        <taxon>Bacteroidota</taxon>
        <taxon>Chitinophagia</taxon>
        <taxon>Chitinophagales</taxon>
        <taxon>Chitinophagaceae</taxon>
        <taxon>Flavisolibacter</taxon>
    </lineage>
</organism>
<name>A0A172TSZ2_9BACT</name>
<dbReference type="AlphaFoldDB" id="A0A172TSZ2"/>
<dbReference type="OrthoDB" id="9791837at2"/>
<dbReference type="EMBL" id="CP011390">
    <property type="protein sequence ID" value="ANE50191.1"/>
    <property type="molecule type" value="Genomic_DNA"/>
</dbReference>
<dbReference type="SUPFAM" id="SSF53335">
    <property type="entry name" value="S-adenosyl-L-methionine-dependent methyltransferases"/>
    <property type="match status" value="1"/>
</dbReference>
<dbReference type="STRING" id="1492898.SY85_06425"/>
<dbReference type="KEGG" id="fla:SY85_06425"/>
<reference evidence="1 2" key="2">
    <citation type="journal article" date="2016" name="Int. J. Syst. Evol. Microbiol.">
        <title>Flavisolibacter tropicus sp. nov., isolated from tropical soil.</title>
        <authorList>
            <person name="Lee J.J."/>
            <person name="Kang M.S."/>
            <person name="Kim G.S."/>
            <person name="Lee C.S."/>
            <person name="Lim S."/>
            <person name="Lee J."/>
            <person name="Roh S.H."/>
            <person name="Kang H."/>
            <person name="Ha J.M."/>
            <person name="Bae S."/>
            <person name="Jung H.Y."/>
            <person name="Kim M.K."/>
        </authorList>
    </citation>
    <scope>NUCLEOTIDE SEQUENCE [LARGE SCALE GENOMIC DNA]</scope>
    <source>
        <strain evidence="1 2">LCS9</strain>
    </source>
</reference>
<dbReference type="Pfam" id="PF13489">
    <property type="entry name" value="Methyltransf_23"/>
    <property type="match status" value="1"/>
</dbReference>
<keyword evidence="2" id="KW-1185">Reference proteome</keyword>
<dbReference type="RefSeq" id="WP_066402597.1">
    <property type="nucleotide sequence ID" value="NZ_CP011390.1"/>
</dbReference>
<sequence>MSQSATILESWEANATNWIVTIDNQEIESRKLVTNAAIVDAIKKYSPKRIIDIGCGEGWLTRTLQQADIEAEGVDAIEILVNNAIVKGGPHYFIGSYSDIVSGKVLEPYNYDSAVINFALLDKEESEKLIRYLPSILIPQGLLFIQTLHPLVIAETGSYVSGWKEGSWTGLKQPFVLPYQWYFRTLQDWCQLFINAGFKIEEIREPVHPQTLKPLSLLFVLKAL</sequence>
<evidence type="ECO:0000313" key="1">
    <source>
        <dbReference type="EMBL" id="ANE50191.1"/>
    </source>
</evidence>
<dbReference type="InterPro" id="IPR029063">
    <property type="entry name" value="SAM-dependent_MTases_sf"/>
</dbReference>
<protein>
    <recommendedName>
        <fullName evidence="3">Methyltransferase type 12</fullName>
    </recommendedName>
</protein>
<evidence type="ECO:0000313" key="2">
    <source>
        <dbReference type="Proteomes" id="UP000077177"/>
    </source>
</evidence>
<dbReference type="Proteomes" id="UP000077177">
    <property type="component" value="Chromosome"/>
</dbReference>
<proteinExistence type="predicted"/>
<dbReference type="Gene3D" id="3.40.50.150">
    <property type="entry name" value="Vaccinia Virus protein VP39"/>
    <property type="match status" value="1"/>
</dbReference>
<reference evidence="2" key="1">
    <citation type="submission" date="2015-01" db="EMBL/GenBank/DDBJ databases">
        <title>Flavisolibacter sp./LCS9/ whole genome sequencing.</title>
        <authorList>
            <person name="Kim M.K."/>
            <person name="Srinivasan S."/>
            <person name="Lee J.-J."/>
        </authorList>
    </citation>
    <scope>NUCLEOTIDE SEQUENCE [LARGE SCALE GENOMIC DNA]</scope>
    <source>
        <strain evidence="2">LCS9</strain>
    </source>
</reference>